<dbReference type="OrthoDB" id="4557285at2"/>
<keyword evidence="2" id="KW-1185">Reference proteome</keyword>
<gene>
    <name evidence="1" type="ORF">SAMN05421810_101704</name>
</gene>
<name>A0A1I5LX28_9PSEU</name>
<dbReference type="Gene3D" id="3.30.70.20">
    <property type="match status" value="1"/>
</dbReference>
<accession>A0A1I5LX28</accession>
<reference evidence="2" key="1">
    <citation type="submission" date="2016-10" db="EMBL/GenBank/DDBJ databases">
        <authorList>
            <person name="Varghese N."/>
            <person name="Submissions S."/>
        </authorList>
    </citation>
    <scope>NUCLEOTIDE SEQUENCE [LARGE SCALE GENOMIC DNA]</scope>
    <source>
        <strain evidence="2">CGMCC 4.5579</strain>
    </source>
</reference>
<dbReference type="RefSeq" id="WP_092527724.1">
    <property type="nucleotide sequence ID" value="NZ_FOWW01000001.1"/>
</dbReference>
<dbReference type="AlphaFoldDB" id="A0A1I5LX28"/>
<dbReference type="EMBL" id="FOWW01000001">
    <property type="protein sequence ID" value="SFP01707.1"/>
    <property type="molecule type" value="Genomic_DNA"/>
</dbReference>
<dbReference type="SUPFAM" id="SSF54862">
    <property type="entry name" value="4Fe-4S ferredoxins"/>
    <property type="match status" value="1"/>
</dbReference>
<dbReference type="Proteomes" id="UP000198727">
    <property type="component" value="Unassembled WGS sequence"/>
</dbReference>
<evidence type="ECO:0000313" key="1">
    <source>
        <dbReference type="EMBL" id="SFP01707.1"/>
    </source>
</evidence>
<protein>
    <submittedName>
        <fullName evidence="1">Ferredoxin</fullName>
    </submittedName>
</protein>
<proteinExistence type="predicted"/>
<organism evidence="1 2">
    <name type="scientific">Amycolatopsis arida</name>
    <dbReference type="NCBI Taxonomy" id="587909"/>
    <lineage>
        <taxon>Bacteria</taxon>
        <taxon>Bacillati</taxon>
        <taxon>Actinomycetota</taxon>
        <taxon>Actinomycetes</taxon>
        <taxon>Pseudonocardiales</taxon>
        <taxon>Pseudonocardiaceae</taxon>
        <taxon>Amycolatopsis</taxon>
    </lineage>
</organism>
<evidence type="ECO:0000313" key="2">
    <source>
        <dbReference type="Proteomes" id="UP000198727"/>
    </source>
</evidence>
<sequence length="73" mass="7515">MAWELSVDRRVCIGSGFCYGSATGFFASDGTRSRPRAAVVAPDDLVLEVAEGCPVGAITVVDRNTGATLAPSP</sequence>
<dbReference type="STRING" id="587909.SAMN05421810_101704"/>